<dbReference type="Pfam" id="PF13707">
    <property type="entry name" value="RloB"/>
    <property type="match status" value="1"/>
</dbReference>
<gene>
    <name evidence="1" type="ORF">NCTC11009_00843</name>
</gene>
<sequence>MNSKKIVRHTRRAKNSFTQRKARRQAYDKILIVGEGKSERFYFNDARNFHQLNTVTVQSLGKDPMRLVQSAIKEYEQSELIGDAYDMVYCVFDKDQHVEYKEAIAELNRQQPIGKWHAITSVPCFEYWLLLHFKYTTQPFNNCASVIQQLTGFLPSYSKGLDGLYHKLSDKMDKAIANAQKATIEARNNRTDNPSTLVYQVVKHLQKIEKQTLH</sequence>
<dbReference type="AlphaFoldDB" id="A0A2X1UT72"/>
<evidence type="ECO:0000313" key="1">
    <source>
        <dbReference type="EMBL" id="SPY07631.1"/>
    </source>
</evidence>
<evidence type="ECO:0008006" key="3">
    <source>
        <dbReference type="Google" id="ProtNLM"/>
    </source>
</evidence>
<dbReference type="InterPro" id="IPR025591">
    <property type="entry name" value="RloB"/>
</dbReference>
<accession>A0A2X1UT72</accession>
<proteinExistence type="predicted"/>
<dbReference type="KEGG" id="our:CEQ07_00745"/>
<dbReference type="EMBL" id="UATH01000001">
    <property type="protein sequence ID" value="SPY07631.1"/>
    <property type="molecule type" value="Genomic_DNA"/>
</dbReference>
<organism evidence="1 2">
    <name type="scientific">Oligella urethralis</name>
    <dbReference type="NCBI Taxonomy" id="90245"/>
    <lineage>
        <taxon>Bacteria</taxon>
        <taxon>Pseudomonadati</taxon>
        <taxon>Pseudomonadota</taxon>
        <taxon>Betaproteobacteria</taxon>
        <taxon>Burkholderiales</taxon>
        <taxon>Alcaligenaceae</taxon>
        <taxon>Oligella</taxon>
    </lineage>
</organism>
<reference evidence="1 2" key="1">
    <citation type="submission" date="2018-06" db="EMBL/GenBank/DDBJ databases">
        <authorList>
            <consortium name="Pathogen Informatics"/>
            <person name="Doyle S."/>
        </authorList>
    </citation>
    <scope>NUCLEOTIDE SEQUENCE [LARGE SCALE GENOMIC DNA]</scope>
    <source>
        <strain evidence="1 2">NCTC11009</strain>
    </source>
</reference>
<evidence type="ECO:0000313" key="2">
    <source>
        <dbReference type="Proteomes" id="UP000250242"/>
    </source>
</evidence>
<dbReference type="RefSeq" id="WP_070471291.1">
    <property type="nucleotide sequence ID" value="NZ_CAMQFR010000002.1"/>
</dbReference>
<dbReference type="Proteomes" id="UP000250242">
    <property type="component" value="Unassembled WGS sequence"/>
</dbReference>
<name>A0A2X1UT72_9BURK</name>
<protein>
    <recommendedName>
        <fullName evidence="3">RloB domain-containing protein</fullName>
    </recommendedName>
</protein>